<dbReference type="Gene3D" id="3.40.50.300">
    <property type="entry name" value="P-loop containing nucleotide triphosphate hydrolases"/>
    <property type="match status" value="1"/>
</dbReference>
<dbReference type="Pfam" id="PF23232">
    <property type="entry name" value="AAA_lid_13"/>
    <property type="match status" value="1"/>
</dbReference>
<name>A0A9Q9B0Y2_9PEZI</name>
<dbReference type="InterPro" id="IPR054289">
    <property type="entry name" value="DUF7025"/>
</dbReference>
<dbReference type="GO" id="GO:0016887">
    <property type="term" value="F:ATP hydrolysis activity"/>
    <property type="evidence" value="ECO:0007669"/>
    <property type="project" value="InterPro"/>
</dbReference>
<dbReference type="InterPro" id="IPR003593">
    <property type="entry name" value="AAA+_ATPase"/>
</dbReference>
<evidence type="ECO:0000313" key="2">
    <source>
        <dbReference type="EMBL" id="USW58954.1"/>
    </source>
</evidence>
<dbReference type="InterPro" id="IPR027417">
    <property type="entry name" value="P-loop_NTPase"/>
</dbReference>
<dbReference type="AlphaFoldDB" id="A0A9Q9B0Y2"/>
<sequence>MAKLGQVGIRTHPECHDLLTCTRKAMCWQLVEPKNEDKPRVKLQEHVLLIRRVFDKEMNPTRTEIDVNGAILRRTLINMFRDAPGFPLTMKKRTLDAQWFFWARHDLSNVAKHCKAIDDTESLFEIEAALLLTAEYHGTLLAELGQPSETSGIAYNDLWCIYAPGTLIYGRDFLEQDRVWRVTKAEAHMKQDGGREFKIDAESAESDGKKLGLVVSNLIIAAYDGSVPIESLAYKPLHMMPQREQIWRDLLARAERQLAFLSTPYKIQDHEGEAIVYGHANTPEWEQKDPQRYHFKGRIMVDPIQYRAAEQAPLVPTINKLREIANPGISTDSVDGGKPRTALDLLPDPSVLEAEILSTPVYEELGYDPFANLNLFPPPPIPVPSPPGQVLNTHRGNTQEDLKKTIDKLIDVDKLLFSGLVYGFSLSDMRWAAFAVSRVTDVQWRKDMLSSLVISAPVLTSMRQLIQSHSCRSSFDDFVPGKGQGLIGLFSGQPGLGKTFTAEAIAETAEKPLYSVSSGTLGSSASDINMKLRKIMNLCAHWQAVLLLDEADVFLAKRNMYDLERNAIVSVFLRELEYYPGIMILTTNQPEIIDPAFQSRIHFCYRYPSLDWRARRQVWLQFIEKAEASLGAARVDVDGAGLSELTDLEYNGRQIKNAVSIAITLAGGKEGRVLSTESILEVTRTLQAFDFSAPGMESDSDI</sequence>
<dbReference type="Pfam" id="PF00004">
    <property type="entry name" value="AAA"/>
    <property type="match status" value="1"/>
</dbReference>
<organism evidence="2 3">
    <name type="scientific">Septoria linicola</name>
    <dbReference type="NCBI Taxonomy" id="215465"/>
    <lineage>
        <taxon>Eukaryota</taxon>
        <taxon>Fungi</taxon>
        <taxon>Dikarya</taxon>
        <taxon>Ascomycota</taxon>
        <taxon>Pezizomycotina</taxon>
        <taxon>Dothideomycetes</taxon>
        <taxon>Dothideomycetidae</taxon>
        <taxon>Mycosphaerellales</taxon>
        <taxon>Mycosphaerellaceae</taxon>
        <taxon>Septoria</taxon>
    </lineage>
</organism>
<evidence type="ECO:0000313" key="3">
    <source>
        <dbReference type="Proteomes" id="UP001056384"/>
    </source>
</evidence>
<dbReference type="CDD" id="cd19481">
    <property type="entry name" value="RecA-like_protease"/>
    <property type="match status" value="1"/>
</dbReference>
<dbReference type="GO" id="GO:0005524">
    <property type="term" value="F:ATP binding"/>
    <property type="evidence" value="ECO:0007669"/>
    <property type="project" value="InterPro"/>
</dbReference>
<dbReference type="OrthoDB" id="10042665at2759"/>
<dbReference type="Proteomes" id="UP001056384">
    <property type="component" value="Chromosome 12"/>
</dbReference>
<keyword evidence="3" id="KW-1185">Reference proteome</keyword>
<dbReference type="InterPro" id="IPR056599">
    <property type="entry name" value="AAA_lid_fung"/>
</dbReference>
<accession>A0A9Q9B0Y2</accession>
<evidence type="ECO:0000259" key="1">
    <source>
        <dbReference type="SMART" id="SM00382"/>
    </source>
</evidence>
<feature type="domain" description="AAA+ ATPase" evidence="1">
    <location>
        <begin position="484"/>
        <end position="608"/>
    </location>
</feature>
<reference evidence="2" key="1">
    <citation type="submission" date="2022-06" db="EMBL/GenBank/DDBJ databases">
        <title>Complete genome sequences of two strains of the flax pathogen Septoria linicola.</title>
        <authorList>
            <person name="Lapalu N."/>
            <person name="Simon A."/>
            <person name="Demenou B."/>
            <person name="Paumier D."/>
            <person name="Guillot M.-P."/>
            <person name="Gout L."/>
            <person name="Valade R."/>
        </authorList>
    </citation>
    <scope>NUCLEOTIDE SEQUENCE</scope>
    <source>
        <strain evidence="2">SE15195</strain>
    </source>
</reference>
<dbReference type="PANTHER" id="PTHR46411">
    <property type="entry name" value="FAMILY ATPASE, PUTATIVE-RELATED"/>
    <property type="match status" value="1"/>
</dbReference>
<dbReference type="EMBL" id="CP099429">
    <property type="protein sequence ID" value="USW58954.1"/>
    <property type="molecule type" value="Genomic_DNA"/>
</dbReference>
<dbReference type="PANTHER" id="PTHR46411:SF2">
    <property type="entry name" value="AAA+ ATPASE DOMAIN-CONTAINING PROTEIN"/>
    <property type="match status" value="1"/>
</dbReference>
<dbReference type="InterPro" id="IPR003959">
    <property type="entry name" value="ATPase_AAA_core"/>
</dbReference>
<dbReference type="SMART" id="SM00382">
    <property type="entry name" value="AAA"/>
    <property type="match status" value="1"/>
</dbReference>
<proteinExistence type="predicted"/>
<dbReference type="SUPFAM" id="SSF52540">
    <property type="entry name" value="P-loop containing nucleoside triphosphate hydrolases"/>
    <property type="match status" value="1"/>
</dbReference>
<gene>
    <name evidence="2" type="ORF">Slin15195_G122730</name>
</gene>
<protein>
    <submittedName>
        <fullName evidence="2">AAA+ ATPase domain, ATPase, AAA-type, core</fullName>
    </submittedName>
</protein>
<dbReference type="Pfam" id="PF22942">
    <property type="entry name" value="DUF7025"/>
    <property type="match status" value="1"/>
</dbReference>